<dbReference type="Proteomes" id="UP000002256">
    <property type="component" value="Chromosome"/>
</dbReference>
<protein>
    <submittedName>
        <fullName evidence="3">Integrase catalytic region</fullName>
    </submittedName>
</protein>
<dbReference type="HOGENOM" id="CLU_018861_0_0_5"/>
<dbReference type="Gene3D" id="3.30.420.10">
    <property type="entry name" value="Ribonuclease H-like superfamily/Ribonuclease H"/>
    <property type="match status" value="1"/>
</dbReference>
<feature type="domain" description="Integrase catalytic" evidence="2">
    <location>
        <begin position="289"/>
        <end position="513"/>
    </location>
</feature>
<dbReference type="GO" id="GO:0015074">
    <property type="term" value="P:DNA integration"/>
    <property type="evidence" value="ECO:0007669"/>
    <property type="project" value="InterPro"/>
</dbReference>
<evidence type="ECO:0000256" key="1">
    <source>
        <dbReference type="SAM" id="MobiDB-lite"/>
    </source>
</evidence>
<dbReference type="EMBL" id="CP001622">
    <property type="protein sequence ID" value="ACS55809.1"/>
    <property type="molecule type" value="Genomic_DNA"/>
</dbReference>
<dbReference type="KEGG" id="rlg:Rleg_1519"/>
<proteinExistence type="predicted"/>
<evidence type="ECO:0000313" key="4">
    <source>
        <dbReference type="Proteomes" id="UP000002256"/>
    </source>
</evidence>
<feature type="region of interest" description="Disordered" evidence="1">
    <location>
        <begin position="692"/>
        <end position="774"/>
    </location>
</feature>
<dbReference type="InterPro" id="IPR012337">
    <property type="entry name" value="RNaseH-like_sf"/>
</dbReference>
<organism evidence="3 4">
    <name type="scientific">Rhizobium leguminosarum bv. trifolii (strain WSM1325)</name>
    <dbReference type="NCBI Taxonomy" id="395491"/>
    <lineage>
        <taxon>Bacteria</taxon>
        <taxon>Pseudomonadati</taxon>
        <taxon>Pseudomonadota</taxon>
        <taxon>Alphaproteobacteria</taxon>
        <taxon>Hyphomicrobiales</taxon>
        <taxon>Rhizobiaceae</taxon>
        <taxon>Rhizobium/Agrobacterium group</taxon>
        <taxon>Rhizobium</taxon>
    </lineage>
</organism>
<evidence type="ECO:0000259" key="2">
    <source>
        <dbReference type="PROSITE" id="PS50994"/>
    </source>
</evidence>
<evidence type="ECO:0000313" key="3">
    <source>
        <dbReference type="EMBL" id="ACS55809.1"/>
    </source>
</evidence>
<sequence>MSAAARRDYTQFGLNRDDRIYFDKRHWCLKTRSAERETEEESAMWEAGYILETVDGKSERRVEALTFQDVDKLFSASKIDCERGYFSSRNAIDRRMKSPKIFDLPAATILRARMVSEFLELELDRYDTGEFFTRSDAGYAKFIKAFRAENEYLIPPKTGKREVVPGPRQFGRLVERFENNLFEPGSLLPRHRGGVGHKSRFTPDEVKFHAEHAQKYQSTDRPTKLDCYAQMAEANENRKAVGEQEHQVPSLRTFQRLIDELGDYRNELTRAGDPSRVTRKFGMSRNGYQPMRPLEYIEMDEHKLDVIRLLVKNGIWEYLHPDVQRRIEEKIGETNDGRVWLSVALDAYSRSVCGAKLLWSAPDGASAVATLAMVARPKDYETKLYGTMTKWPQGGTAEYIHVDAGASYTSLEFQHAAYSYTGNVAVTPSKHPHLRGRVERFFRTINQRYIHLLSGQTFSNVLLRDRYDAQKYRHMTDDQLAEFLVMLIVDCYHNTKHRGLYGLTPLQAWYFGTQFGNGTVRGYPGEREYAEAFSVVSRYKVGNDGIKILGLPYSNLWLQQQRERRYDLEVIVRFNEIDVSRIQVKDPFSDDWMEVPCILDGVKGLRVFDWLEQLKYMRRKFGPSAKISAKVAQAALAGARAFANASKSAAGIGSPITTRSMLDYWDQQMVGSFTIAREAATDYGDLEAFEAFDTTPRPDPFAPSHPRAGQSTTSGDNVDAGPAGAGDHGPESSTSKHRAAPEPKSAPARTSQVEEPLPQRPRSIRIEKIRKDDK</sequence>
<dbReference type="AlphaFoldDB" id="C6AVJ8"/>
<name>C6AVJ8_RHILS</name>
<dbReference type="PROSITE" id="PS50994">
    <property type="entry name" value="INTEGRASE"/>
    <property type="match status" value="1"/>
</dbReference>
<dbReference type="InterPro" id="IPR036397">
    <property type="entry name" value="RNaseH_sf"/>
</dbReference>
<reference evidence="3 4" key="1">
    <citation type="journal article" date="2010" name="Stand. Genomic Sci.">
        <title>Complete genome sequence of Rhizobium leguminosarum bv. trifolii strain WSM1325, an effective microsymbiont of annual Mediterranean clovers.</title>
        <authorList>
            <person name="Reeve W."/>
            <person name="O'Hara G."/>
            <person name="Chain P."/>
            <person name="Ardley J."/>
            <person name="Brau L."/>
            <person name="Nandesena K."/>
            <person name="Tiwari R."/>
            <person name="Copeland A."/>
            <person name="Nolan M."/>
            <person name="Han C."/>
            <person name="Brettin T."/>
            <person name="Land M."/>
            <person name="Ovchinikova G."/>
            <person name="Ivanova N."/>
            <person name="Mavromatis K."/>
            <person name="Markowitz V."/>
            <person name="Kyrpides N."/>
            <person name="Melino V."/>
            <person name="Denton M."/>
            <person name="Yates R."/>
            <person name="Howieson J."/>
        </authorList>
    </citation>
    <scope>NUCLEOTIDE SEQUENCE [LARGE SCALE GENOMIC DNA]</scope>
    <source>
        <strain evidence="3 4">WSM1325</strain>
    </source>
</reference>
<gene>
    <name evidence="3" type="ordered locus">Rleg_1519</name>
</gene>
<dbReference type="SUPFAM" id="SSF53098">
    <property type="entry name" value="Ribonuclease H-like"/>
    <property type="match status" value="1"/>
</dbReference>
<dbReference type="OrthoDB" id="5287589at2"/>
<dbReference type="GO" id="GO:0003676">
    <property type="term" value="F:nucleic acid binding"/>
    <property type="evidence" value="ECO:0007669"/>
    <property type="project" value="InterPro"/>
</dbReference>
<dbReference type="InterPro" id="IPR001584">
    <property type="entry name" value="Integrase_cat-core"/>
</dbReference>
<accession>C6AVJ8</accession>
<feature type="compositionally biased region" description="Basic and acidic residues" evidence="1">
    <location>
        <begin position="764"/>
        <end position="774"/>
    </location>
</feature>